<dbReference type="AlphaFoldDB" id="A0AAW1XZ28"/>
<protein>
    <recommendedName>
        <fullName evidence="3">Retrotransposon Copia-like N-terminal domain-containing protein</fullName>
    </recommendedName>
</protein>
<keyword evidence="2" id="KW-1185">Reference proteome</keyword>
<dbReference type="EMBL" id="JBEDUW010000002">
    <property type="protein sequence ID" value="KAK9941748.1"/>
    <property type="molecule type" value="Genomic_DNA"/>
</dbReference>
<dbReference type="Pfam" id="PF14223">
    <property type="entry name" value="Retrotran_gag_2"/>
    <property type="match status" value="1"/>
</dbReference>
<name>A0AAW1XZ28_RUBAR</name>
<proteinExistence type="predicted"/>
<dbReference type="PANTHER" id="PTHR47481:SF22">
    <property type="entry name" value="RETROTRANSPOSON GAG DOMAIN-CONTAINING PROTEIN"/>
    <property type="match status" value="1"/>
</dbReference>
<dbReference type="PANTHER" id="PTHR47481">
    <property type="match status" value="1"/>
</dbReference>
<gene>
    <name evidence="1" type="ORF">M0R45_007443</name>
</gene>
<dbReference type="Proteomes" id="UP001457282">
    <property type="component" value="Unassembled WGS sequence"/>
</dbReference>
<reference evidence="1 2" key="1">
    <citation type="journal article" date="2023" name="G3 (Bethesda)">
        <title>A chromosome-length genome assembly and annotation of blackberry (Rubus argutus, cv. 'Hillquist').</title>
        <authorList>
            <person name="Bruna T."/>
            <person name="Aryal R."/>
            <person name="Dudchenko O."/>
            <person name="Sargent D.J."/>
            <person name="Mead D."/>
            <person name="Buti M."/>
            <person name="Cavallini A."/>
            <person name="Hytonen T."/>
            <person name="Andres J."/>
            <person name="Pham M."/>
            <person name="Weisz D."/>
            <person name="Mascagni F."/>
            <person name="Usai G."/>
            <person name="Natali L."/>
            <person name="Bassil N."/>
            <person name="Fernandez G.E."/>
            <person name="Lomsadze A."/>
            <person name="Armour M."/>
            <person name="Olukolu B."/>
            <person name="Poorten T."/>
            <person name="Britton C."/>
            <person name="Davik J."/>
            <person name="Ashrafi H."/>
            <person name="Aiden E.L."/>
            <person name="Borodovsky M."/>
            <person name="Worthington M."/>
        </authorList>
    </citation>
    <scope>NUCLEOTIDE SEQUENCE [LARGE SCALE GENOMIC DNA]</scope>
    <source>
        <strain evidence="1">PI 553951</strain>
    </source>
</reference>
<evidence type="ECO:0000313" key="1">
    <source>
        <dbReference type="EMBL" id="KAK9941748.1"/>
    </source>
</evidence>
<comment type="caution">
    <text evidence="1">The sequence shown here is derived from an EMBL/GenBank/DDBJ whole genome shotgun (WGS) entry which is preliminary data.</text>
</comment>
<evidence type="ECO:0008006" key="3">
    <source>
        <dbReference type="Google" id="ProtNLM"/>
    </source>
</evidence>
<evidence type="ECO:0000313" key="2">
    <source>
        <dbReference type="Proteomes" id="UP001457282"/>
    </source>
</evidence>
<organism evidence="1 2">
    <name type="scientific">Rubus argutus</name>
    <name type="common">Southern blackberry</name>
    <dbReference type="NCBI Taxonomy" id="59490"/>
    <lineage>
        <taxon>Eukaryota</taxon>
        <taxon>Viridiplantae</taxon>
        <taxon>Streptophyta</taxon>
        <taxon>Embryophyta</taxon>
        <taxon>Tracheophyta</taxon>
        <taxon>Spermatophyta</taxon>
        <taxon>Magnoliopsida</taxon>
        <taxon>eudicotyledons</taxon>
        <taxon>Gunneridae</taxon>
        <taxon>Pentapetalae</taxon>
        <taxon>rosids</taxon>
        <taxon>fabids</taxon>
        <taxon>Rosales</taxon>
        <taxon>Rosaceae</taxon>
        <taxon>Rosoideae</taxon>
        <taxon>Rosoideae incertae sedis</taxon>
        <taxon>Rubus</taxon>
    </lineage>
</organism>
<accession>A0AAW1XZ28</accession>
<sequence>MASSSTITQTTVYLPTILLDETNYPSWLFRLEAFLKGQNLYGFVDGSVPCPPQFVQSSDGINVISREYEAWKTQDQSVVNMLGQTLSPIAINCAVGSRSAYEMWRNLKLKFAASNRQNIVQLKTNLQNVKKGADNIETYLDRIKAARDALETVGVFLDDEDIVVTVLRGLPSEFAAIKTVIRAQFVNQHYMNSNLFFKQLKLTLS</sequence>